<feature type="region of interest" description="Disordered" evidence="1">
    <location>
        <begin position="66"/>
        <end position="160"/>
    </location>
</feature>
<dbReference type="Proteomes" id="UP000288805">
    <property type="component" value="Unassembled WGS sequence"/>
</dbReference>
<proteinExistence type="predicted"/>
<evidence type="ECO:0000313" key="3">
    <source>
        <dbReference type="Proteomes" id="UP000288805"/>
    </source>
</evidence>
<protein>
    <submittedName>
        <fullName evidence="2">Uncharacterized protein</fullName>
    </submittedName>
</protein>
<feature type="compositionally biased region" description="Polar residues" evidence="1">
    <location>
        <begin position="88"/>
        <end position="97"/>
    </location>
</feature>
<evidence type="ECO:0000313" key="2">
    <source>
        <dbReference type="EMBL" id="RVW24915.1"/>
    </source>
</evidence>
<dbReference type="AlphaFoldDB" id="A0A438CNY1"/>
<dbReference type="EMBL" id="QGNW01002161">
    <property type="protein sequence ID" value="RVW24915.1"/>
    <property type="molecule type" value="Genomic_DNA"/>
</dbReference>
<comment type="caution">
    <text evidence="2">The sequence shown here is derived from an EMBL/GenBank/DDBJ whole genome shotgun (WGS) entry which is preliminary data.</text>
</comment>
<reference evidence="2 3" key="1">
    <citation type="journal article" date="2018" name="PLoS Genet.">
        <title>Population sequencing reveals clonal diversity and ancestral inbreeding in the grapevine cultivar Chardonnay.</title>
        <authorList>
            <person name="Roach M.J."/>
            <person name="Johnson D.L."/>
            <person name="Bohlmann J."/>
            <person name="van Vuuren H.J."/>
            <person name="Jones S.J."/>
            <person name="Pretorius I.S."/>
            <person name="Schmidt S.A."/>
            <person name="Borneman A.R."/>
        </authorList>
    </citation>
    <scope>NUCLEOTIDE SEQUENCE [LARGE SCALE GENOMIC DNA]</scope>
    <source>
        <strain evidence="3">cv. Chardonnay</strain>
        <tissue evidence="2">Leaf</tissue>
    </source>
</reference>
<evidence type="ECO:0000256" key="1">
    <source>
        <dbReference type="SAM" id="MobiDB-lite"/>
    </source>
</evidence>
<name>A0A438CNY1_VITVI</name>
<organism evidence="2 3">
    <name type="scientific">Vitis vinifera</name>
    <name type="common">Grape</name>
    <dbReference type="NCBI Taxonomy" id="29760"/>
    <lineage>
        <taxon>Eukaryota</taxon>
        <taxon>Viridiplantae</taxon>
        <taxon>Streptophyta</taxon>
        <taxon>Embryophyta</taxon>
        <taxon>Tracheophyta</taxon>
        <taxon>Spermatophyta</taxon>
        <taxon>Magnoliopsida</taxon>
        <taxon>eudicotyledons</taxon>
        <taxon>Gunneridae</taxon>
        <taxon>Pentapetalae</taxon>
        <taxon>rosids</taxon>
        <taxon>Vitales</taxon>
        <taxon>Vitaceae</taxon>
        <taxon>Viteae</taxon>
        <taxon>Vitis</taxon>
    </lineage>
</organism>
<feature type="compositionally biased region" description="Basic and acidic residues" evidence="1">
    <location>
        <begin position="72"/>
        <end position="82"/>
    </location>
</feature>
<accession>A0A438CNY1</accession>
<sequence>MKKLLWIGIYAEQIFHAEIVETKLIDVLSLPSILEEMKGNALIPNKWIREGNELILSFDNLDWLDKGLPPNEEGRETAHEDDGAINCRVSNRTSNATQERDIDFHRKGKAPRTISSSSSSDDGDNGGSRRGGGTSGSSRGVGGTGEGTGGDGSTGGGYVS</sequence>
<gene>
    <name evidence="2" type="ORF">CK203_079466</name>
</gene>
<feature type="compositionally biased region" description="Gly residues" evidence="1">
    <location>
        <begin position="125"/>
        <end position="160"/>
    </location>
</feature>